<dbReference type="GO" id="GO:0032955">
    <property type="term" value="P:regulation of division septum assembly"/>
    <property type="evidence" value="ECO:0007669"/>
    <property type="project" value="TreeGrafter"/>
</dbReference>
<dbReference type="InterPro" id="IPR004148">
    <property type="entry name" value="BAR_dom"/>
</dbReference>
<feature type="region of interest" description="Disordered" evidence="2">
    <location>
        <begin position="920"/>
        <end position="959"/>
    </location>
</feature>
<dbReference type="SMART" id="SM00325">
    <property type="entry name" value="RhoGEF"/>
    <property type="match status" value="1"/>
</dbReference>
<evidence type="ECO:0000256" key="2">
    <source>
        <dbReference type="SAM" id="MobiDB-lite"/>
    </source>
</evidence>
<dbReference type="SMART" id="SM00721">
    <property type="entry name" value="BAR"/>
    <property type="match status" value="1"/>
</dbReference>
<evidence type="ECO:0000259" key="3">
    <source>
        <dbReference type="PROSITE" id="PS50010"/>
    </source>
</evidence>
<proteinExistence type="predicted"/>
<evidence type="ECO:0000256" key="1">
    <source>
        <dbReference type="ARBA" id="ARBA00022658"/>
    </source>
</evidence>
<keyword evidence="1" id="KW-0344">Guanine-nucleotide releasing factor</keyword>
<dbReference type="GO" id="GO:0031991">
    <property type="term" value="P:regulation of actomyosin contractile ring contraction"/>
    <property type="evidence" value="ECO:0007669"/>
    <property type="project" value="TreeGrafter"/>
</dbReference>
<dbReference type="SUPFAM" id="SSF103657">
    <property type="entry name" value="BAR/IMD domain-like"/>
    <property type="match status" value="1"/>
</dbReference>
<dbReference type="InterPro" id="IPR027267">
    <property type="entry name" value="AH/BAR_dom_sf"/>
</dbReference>
<dbReference type="PROSITE" id="PS51021">
    <property type="entry name" value="BAR"/>
    <property type="match status" value="1"/>
</dbReference>
<feature type="compositionally biased region" description="Basic and acidic residues" evidence="2">
    <location>
        <begin position="31"/>
        <end position="49"/>
    </location>
</feature>
<dbReference type="Proteomes" id="UP000646827">
    <property type="component" value="Unassembled WGS sequence"/>
</dbReference>
<protein>
    <recommendedName>
        <fullName evidence="7">Dynamin-binding protein</fullName>
    </recommendedName>
</protein>
<feature type="domain" description="BAR" evidence="4">
    <location>
        <begin position="669"/>
        <end position="911"/>
    </location>
</feature>
<dbReference type="PANTHER" id="PTHR22834">
    <property type="entry name" value="NUCLEAR FUSION PROTEIN FUS2"/>
    <property type="match status" value="1"/>
</dbReference>
<dbReference type="EMBL" id="JAEPRB010000064">
    <property type="protein sequence ID" value="KAG2223265.1"/>
    <property type="molecule type" value="Genomic_DNA"/>
</dbReference>
<feature type="compositionally biased region" description="Pro residues" evidence="2">
    <location>
        <begin position="292"/>
        <end position="304"/>
    </location>
</feature>
<feature type="compositionally biased region" description="Polar residues" evidence="2">
    <location>
        <begin position="221"/>
        <end position="231"/>
    </location>
</feature>
<feature type="compositionally biased region" description="Polar residues" evidence="2">
    <location>
        <begin position="1"/>
        <end position="12"/>
    </location>
</feature>
<name>A0A8H7VJW6_9FUNG</name>
<feature type="compositionally biased region" description="Polar residues" evidence="2">
    <location>
        <begin position="85"/>
        <end position="101"/>
    </location>
</feature>
<dbReference type="GO" id="GO:0005085">
    <property type="term" value="F:guanyl-nucleotide exchange factor activity"/>
    <property type="evidence" value="ECO:0007669"/>
    <property type="project" value="UniProtKB-KW"/>
</dbReference>
<feature type="compositionally biased region" description="Polar residues" evidence="2">
    <location>
        <begin position="934"/>
        <end position="959"/>
    </location>
</feature>
<feature type="compositionally biased region" description="Low complexity" evidence="2">
    <location>
        <begin position="357"/>
        <end position="376"/>
    </location>
</feature>
<feature type="compositionally biased region" description="Low complexity" evidence="2">
    <location>
        <begin position="102"/>
        <end position="114"/>
    </location>
</feature>
<feature type="region of interest" description="Disordered" evidence="2">
    <location>
        <begin position="1"/>
        <end position="114"/>
    </location>
</feature>
<feature type="compositionally biased region" description="Low complexity" evidence="2">
    <location>
        <begin position="178"/>
        <end position="211"/>
    </location>
</feature>
<dbReference type="Pfam" id="PF03114">
    <property type="entry name" value="BAR"/>
    <property type="match status" value="1"/>
</dbReference>
<dbReference type="AlphaFoldDB" id="A0A8H7VJW6"/>
<feature type="region of interest" description="Disordered" evidence="2">
    <location>
        <begin position="283"/>
        <end position="380"/>
    </location>
</feature>
<feature type="compositionally biased region" description="Low complexity" evidence="2">
    <location>
        <begin position="241"/>
        <end position="254"/>
    </location>
</feature>
<organism evidence="5 6">
    <name type="scientific">Circinella minor</name>
    <dbReference type="NCBI Taxonomy" id="1195481"/>
    <lineage>
        <taxon>Eukaryota</taxon>
        <taxon>Fungi</taxon>
        <taxon>Fungi incertae sedis</taxon>
        <taxon>Mucoromycota</taxon>
        <taxon>Mucoromycotina</taxon>
        <taxon>Mucoromycetes</taxon>
        <taxon>Mucorales</taxon>
        <taxon>Lichtheimiaceae</taxon>
        <taxon>Circinella</taxon>
    </lineage>
</organism>
<sequence>MANSDAFSSTLESRPRHRVPPPPQNPTSNFPHRDGSVNRLSRVFEHDQNQSHILQRQQQQEQEHQQVVVNRPYRPVLPTKPPSLRISSTSNHVLHGSDSQLPSPSSESPASTVATSVTSFYSQEENNNNNNSNSSKNTDIDQTPLAFADIRARFQQKEQQQPIFPTVSTNAISTAKRSSSSFHYNTSNSTTNTNRSNNSNLWRSATTSSASPPRPPPVPSKQLTHIRNTANKPVFAPRPLSSSSYEENNMNNNNNEHENTPKTGSFVAELSKRLEHAEIVDEQKSMREQQQGPPPPPPLPPAPSIYPATAPTITPRPHTILRRPSSSPRSSVLRKTRNNSSDSNSTSNLHIPVIARTGTGNSTTSTSSASSSLLDSPSKRPWHYGNTISSWFNGQQQQQQQQQPSLKDSITVVSKEPMSKEPSDYSLPVSPQLSGNIKQGTTGEGNKLKLSKVIQELVMTEKVYQSDMLLVKQVYYDRAFHNSPLDKSDIKIIFSNLMDILSLENEFVELLESAAGNMDDNDDNDSSSYENYRIGMAFRQMMSQIDHVYCEYCKRHEDAVLRLQELDGQVDVQEFFNDCQEKMQGKTTSWDLGSMLIKPVQRVLKYPLLLRVNHADHDDLAAATQEIQEVADHINEIKRRKDIVEKIVGDKKKTDINNLDYIDDIIEKKKMAGFSAEATQDASFDTLHLRFEEQQLIAQQLARDLQGWVRQVKNHFEIVRLLAENAEVLYASWGGIRVKSMNSIRDFHQAATMFCTVMARELDIKVQGRVQSRIDSFLKVFENPAQVINKRAQKLLDYDRVRDIKSKGDVPDKALQDSADAYVSINAQLVDELPKFFRLTSTYFEVLIGELVSVQTSFYEQMTREWHKLVQRHYTIHDLSVDTIMIEHTTSMQVVDNLLYDITPLNKELWESVPGAIPETPPPHTAVGYIDDASSINDSSTRPIATSTIGGGSNDNYFP</sequence>
<dbReference type="PANTHER" id="PTHR22834:SF20">
    <property type="entry name" value="SH3 DOMAIN-CONTAINING PROTEIN"/>
    <property type="match status" value="1"/>
</dbReference>
<accession>A0A8H7VJW6</accession>
<evidence type="ECO:0000259" key="4">
    <source>
        <dbReference type="PROSITE" id="PS51021"/>
    </source>
</evidence>
<dbReference type="Gene3D" id="1.20.1270.60">
    <property type="entry name" value="Arfaptin homology (AH) domain/BAR domain"/>
    <property type="match status" value="1"/>
</dbReference>
<evidence type="ECO:0000313" key="5">
    <source>
        <dbReference type="EMBL" id="KAG2223265.1"/>
    </source>
</evidence>
<gene>
    <name evidence="5" type="ORF">INT45_006991</name>
</gene>
<feature type="compositionally biased region" description="Low complexity" evidence="2">
    <location>
        <begin position="338"/>
        <end position="348"/>
    </location>
</feature>
<evidence type="ECO:0008006" key="7">
    <source>
        <dbReference type="Google" id="ProtNLM"/>
    </source>
</evidence>
<evidence type="ECO:0000313" key="6">
    <source>
        <dbReference type="Proteomes" id="UP000646827"/>
    </source>
</evidence>
<dbReference type="InterPro" id="IPR000219">
    <property type="entry name" value="DH_dom"/>
</dbReference>
<dbReference type="PROSITE" id="PS50010">
    <property type="entry name" value="DH_2"/>
    <property type="match status" value="1"/>
</dbReference>
<feature type="region of interest" description="Disordered" evidence="2">
    <location>
        <begin position="176"/>
        <end position="262"/>
    </location>
</feature>
<feature type="compositionally biased region" description="Low complexity" evidence="2">
    <location>
        <begin position="322"/>
        <end position="331"/>
    </location>
</feature>
<dbReference type="Pfam" id="PF00621">
    <property type="entry name" value="RhoGEF"/>
    <property type="match status" value="1"/>
</dbReference>
<keyword evidence="6" id="KW-1185">Reference proteome</keyword>
<dbReference type="InterPro" id="IPR035899">
    <property type="entry name" value="DBL_dom_sf"/>
</dbReference>
<dbReference type="OrthoDB" id="10256089at2759"/>
<dbReference type="Gene3D" id="1.20.900.10">
    <property type="entry name" value="Dbl homology (DH) domain"/>
    <property type="match status" value="1"/>
</dbReference>
<dbReference type="SUPFAM" id="SSF48065">
    <property type="entry name" value="DBL homology domain (DH-domain)"/>
    <property type="match status" value="1"/>
</dbReference>
<dbReference type="GO" id="GO:0005737">
    <property type="term" value="C:cytoplasm"/>
    <property type="evidence" value="ECO:0007669"/>
    <property type="project" value="InterPro"/>
</dbReference>
<reference evidence="5 6" key="1">
    <citation type="submission" date="2020-12" db="EMBL/GenBank/DDBJ databases">
        <title>Metabolic potential, ecology and presence of endohyphal bacteria is reflected in genomic diversity of Mucoromycotina.</title>
        <authorList>
            <person name="Muszewska A."/>
            <person name="Okrasinska A."/>
            <person name="Steczkiewicz K."/>
            <person name="Drgas O."/>
            <person name="Orlowska M."/>
            <person name="Perlinska-Lenart U."/>
            <person name="Aleksandrzak-Piekarczyk T."/>
            <person name="Szatraj K."/>
            <person name="Zielenkiewicz U."/>
            <person name="Pilsyk S."/>
            <person name="Malc E."/>
            <person name="Mieczkowski P."/>
            <person name="Kruszewska J.S."/>
            <person name="Biernat P."/>
            <person name="Pawlowska J."/>
        </authorList>
    </citation>
    <scope>NUCLEOTIDE SEQUENCE [LARGE SCALE GENOMIC DNA]</scope>
    <source>
        <strain evidence="5 6">CBS 142.35</strain>
    </source>
</reference>
<feature type="compositionally biased region" description="Low complexity" evidence="2">
    <location>
        <begin position="50"/>
        <end position="60"/>
    </location>
</feature>
<dbReference type="InterPro" id="IPR051492">
    <property type="entry name" value="Dynamin-Rho_GEF"/>
</dbReference>
<dbReference type="CDD" id="cd00160">
    <property type="entry name" value="RhoGEF"/>
    <property type="match status" value="1"/>
</dbReference>
<comment type="caution">
    <text evidence="5">The sequence shown here is derived from an EMBL/GenBank/DDBJ whole genome shotgun (WGS) entry which is preliminary data.</text>
</comment>
<feature type="domain" description="DH" evidence="3">
    <location>
        <begin position="449"/>
        <end position="637"/>
    </location>
</feature>
<feature type="region of interest" description="Disordered" evidence="2">
    <location>
        <begin position="393"/>
        <end position="431"/>
    </location>
</feature>